<dbReference type="GO" id="GO:0004805">
    <property type="term" value="F:trehalose-phosphatase activity"/>
    <property type="evidence" value="ECO:0007669"/>
    <property type="project" value="UniProtKB-EC"/>
</dbReference>
<dbReference type="InterPro" id="IPR023214">
    <property type="entry name" value="HAD_sf"/>
</dbReference>
<dbReference type="InterPro" id="IPR044651">
    <property type="entry name" value="OTSB-like"/>
</dbReference>
<comment type="catalytic activity">
    <reaction evidence="4">
        <text>alpha,alpha-trehalose 6-phosphate + H2O = alpha,alpha-trehalose + phosphate</text>
        <dbReference type="Rhea" id="RHEA:23420"/>
        <dbReference type="ChEBI" id="CHEBI:15377"/>
        <dbReference type="ChEBI" id="CHEBI:16551"/>
        <dbReference type="ChEBI" id="CHEBI:43474"/>
        <dbReference type="ChEBI" id="CHEBI:58429"/>
        <dbReference type="EC" id="3.1.3.12"/>
    </reaction>
</comment>
<organism evidence="5 6">
    <name type="scientific">Hoeflea algicola</name>
    <dbReference type="NCBI Taxonomy" id="2983763"/>
    <lineage>
        <taxon>Bacteria</taxon>
        <taxon>Pseudomonadati</taxon>
        <taxon>Pseudomonadota</taxon>
        <taxon>Alphaproteobacteria</taxon>
        <taxon>Hyphomicrobiales</taxon>
        <taxon>Rhizobiaceae</taxon>
        <taxon>Hoeflea</taxon>
    </lineage>
</organism>
<dbReference type="SUPFAM" id="SSF56784">
    <property type="entry name" value="HAD-like"/>
    <property type="match status" value="1"/>
</dbReference>
<dbReference type="NCBIfam" id="TIGR01484">
    <property type="entry name" value="HAD-SF-IIB"/>
    <property type="match status" value="1"/>
</dbReference>
<dbReference type="Pfam" id="PF02358">
    <property type="entry name" value="Trehalose_PPase"/>
    <property type="match status" value="1"/>
</dbReference>
<evidence type="ECO:0000256" key="3">
    <source>
        <dbReference type="ARBA" id="ARBA00022801"/>
    </source>
</evidence>
<dbReference type="Gene3D" id="3.30.70.1020">
    <property type="entry name" value="Trehalose-6-phosphate phosphatase related protein, domain 2"/>
    <property type="match status" value="1"/>
</dbReference>
<comment type="similarity">
    <text evidence="2 4">Belongs to the trehalose phosphatase family.</text>
</comment>
<comment type="cofactor">
    <cofactor evidence="4">
        <name>Mg(2+)</name>
        <dbReference type="ChEBI" id="CHEBI:18420"/>
    </cofactor>
</comment>
<dbReference type="InterPro" id="IPR006379">
    <property type="entry name" value="HAD-SF_hydro_IIB"/>
</dbReference>
<keyword evidence="6" id="KW-1185">Reference proteome</keyword>
<comment type="caution">
    <text evidence="5">The sequence shown here is derived from an EMBL/GenBank/DDBJ whole genome shotgun (WGS) entry which is preliminary data.</text>
</comment>
<dbReference type="EMBL" id="JAOVZR010000001">
    <property type="protein sequence ID" value="MCY0149735.1"/>
    <property type="molecule type" value="Genomic_DNA"/>
</dbReference>
<name>A0ABT3ZD56_9HYPH</name>
<dbReference type="PANTHER" id="PTHR43768:SF3">
    <property type="entry name" value="TREHALOSE 6-PHOSPHATE PHOSPHATASE"/>
    <property type="match status" value="1"/>
</dbReference>
<proteinExistence type="inferred from homology"/>
<comment type="function">
    <text evidence="4">Removes the phosphate from trehalose 6-phosphate to produce free trehalose.</text>
</comment>
<evidence type="ECO:0000313" key="5">
    <source>
        <dbReference type="EMBL" id="MCY0149735.1"/>
    </source>
</evidence>
<dbReference type="Gene3D" id="3.40.50.1000">
    <property type="entry name" value="HAD superfamily/HAD-like"/>
    <property type="match status" value="1"/>
</dbReference>
<sequence length="274" mass="30399">MQQHLDYYSLVGFKPDSTLPDELDRLGLSAQQTALLVDFDGTLVDIAPTPGSIRVTSSDKALLDQLHARHGGALAIVSGRNLEEIVHYLDTFKGTISGGHGAELRRNARTLPGIDCNFDRLEHIKSAVMEFAVIDPRVIAEDKRFGIVLHFRQHPEVEGKVRDFVGCLIEDDEEFEMQSAKMAIEIKPKDVSKARAIERIMQFDEFRGRDIVFAGDDTTDEVAFAWVNGQGGTTIKVGEGVTAAQYRTANPASFKKWLRAQFNSAQLKLARQGN</sequence>
<dbReference type="Proteomes" id="UP001073227">
    <property type="component" value="Unassembled WGS sequence"/>
</dbReference>
<gene>
    <name evidence="5" type="primary">otsB</name>
    <name evidence="5" type="ORF">OEG84_18985</name>
</gene>
<evidence type="ECO:0000256" key="4">
    <source>
        <dbReference type="RuleBase" id="RU361117"/>
    </source>
</evidence>
<accession>A0ABT3ZD56</accession>
<evidence type="ECO:0000256" key="2">
    <source>
        <dbReference type="ARBA" id="ARBA00008770"/>
    </source>
</evidence>
<dbReference type="PANTHER" id="PTHR43768">
    <property type="entry name" value="TREHALOSE 6-PHOSPHATE PHOSPHATASE"/>
    <property type="match status" value="1"/>
</dbReference>
<protein>
    <recommendedName>
        <fullName evidence="4">Trehalose 6-phosphate phosphatase</fullName>
        <ecNumber evidence="4">3.1.3.12</ecNumber>
    </recommendedName>
</protein>
<dbReference type="NCBIfam" id="TIGR00685">
    <property type="entry name" value="T6PP"/>
    <property type="match status" value="1"/>
</dbReference>
<keyword evidence="3 4" id="KW-0378">Hydrolase</keyword>
<keyword evidence="4" id="KW-0479">Metal-binding</keyword>
<evidence type="ECO:0000256" key="1">
    <source>
        <dbReference type="ARBA" id="ARBA00005199"/>
    </source>
</evidence>
<comment type="pathway">
    <text evidence="1 4">Glycan biosynthesis; trehalose biosynthesis.</text>
</comment>
<reference evidence="5" key="1">
    <citation type="submission" date="2022-10" db="EMBL/GenBank/DDBJ databases">
        <title>Hoeflea sp. G2-23, isolated from marine algae.</title>
        <authorList>
            <person name="Kristyanto S."/>
            <person name="Kim J.M."/>
            <person name="Jeon C.O."/>
        </authorList>
    </citation>
    <scope>NUCLEOTIDE SEQUENCE</scope>
    <source>
        <strain evidence="5">G2-23</strain>
    </source>
</reference>
<dbReference type="InterPro" id="IPR003337">
    <property type="entry name" value="Trehalose_PPase"/>
</dbReference>
<dbReference type="EC" id="3.1.3.12" evidence="4"/>
<dbReference type="RefSeq" id="WP_267655176.1">
    <property type="nucleotide sequence ID" value="NZ_JAOVZR010000001.1"/>
</dbReference>
<keyword evidence="4" id="KW-0460">Magnesium</keyword>
<evidence type="ECO:0000313" key="6">
    <source>
        <dbReference type="Proteomes" id="UP001073227"/>
    </source>
</evidence>
<dbReference type="InterPro" id="IPR036412">
    <property type="entry name" value="HAD-like_sf"/>
</dbReference>